<dbReference type="Proteomes" id="UP000267536">
    <property type="component" value="Unassembled WGS sequence"/>
</dbReference>
<accession>A0A3N4GAU0</accession>
<evidence type="ECO:0000313" key="1">
    <source>
        <dbReference type="EMBL" id="RPA59913.1"/>
    </source>
</evidence>
<organism evidence="1 2">
    <name type="scientific">Gordonia oryzae</name>
    <dbReference type="NCBI Taxonomy" id="2487349"/>
    <lineage>
        <taxon>Bacteria</taxon>
        <taxon>Bacillati</taxon>
        <taxon>Actinomycetota</taxon>
        <taxon>Actinomycetes</taxon>
        <taxon>Mycobacteriales</taxon>
        <taxon>Gordoniaceae</taxon>
        <taxon>Gordonia</taxon>
    </lineage>
</organism>
<dbReference type="EMBL" id="RKMH01000008">
    <property type="protein sequence ID" value="RPA59913.1"/>
    <property type="molecule type" value="Genomic_DNA"/>
</dbReference>
<reference evidence="1 2" key="1">
    <citation type="submission" date="2018-11" db="EMBL/GenBank/DDBJ databases">
        <title>Draft genome sequence of Gordonia sp. RS15-1S isolated from rice stems.</title>
        <authorList>
            <person name="Muangham S."/>
        </authorList>
    </citation>
    <scope>NUCLEOTIDE SEQUENCE [LARGE SCALE GENOMIC DNA]</scope>
    <source>
        <strain evidence="1 2">RS15-1S</strain>
    </source>
</reference>
<comment type="caution">
    <text evidence="1">The sequence shown here is derived from an EMBL/GenBank/DDBJ whole genome shotgun (WGS) entry which is preliminary data.</text>
</comment>
<keyword evidence="2" id="KW-1185">Reference proteome</keyword>
<evidence type="ECO:0000313" key="2">
    <source>
        <dbReference type="Proteomes" id="UP000267536"/>
    </source>
</evidence>
<dbReference type="OrthoDB" id="5191634at2"/>
<gene>
    <name evidence="1" type="ORF">EF294_11715</name>
</gene>
<proteinExistence type="predicted"/>
<protein>
    <submittedName>
        <fullName evidence="1">Uncharacterized protein</fullName>
    </submittedName>
</protein>
<name>A0A3N4GAU0_9ACTN</name>
<dbReference type="AlphaFoldDB" id="A0A3N4GAU0"/>
<sequence length="76" mass="8363">MPQRTSWHNMRVAESNSKKHYVDNGWPKASDGDGPEHAVSEFAAALPGALSPFGDVEFPLPADEVNYINPKTVINR</sequence>